<gene>
    <name evidence="2" type="ORF">METZ01_LOCUS389137</name>
</gene>
<protein>
    <submittedName>
        <fullName evidence="2">Uncharacterized protein</fullName>
    </submittedName>
</protein>
<proteinExistence type="predicted"/>
<evidence type="ECO:0000256" key="1">
    <source>
        <dbReference type="SAM" id="MobiDB-lite"/>
    </source>
</evidence>
<organism evidence="2">
    <name type="scientific">marine metagenome</name>
    <dbReference type="NCBI Taxonomy" id="408172"/>
    <lineage>
        <taxon>unclassified sequences</taxon>
        <taxon>metagenomes</taxon>
        <taxon>ecological metagenomes</taxon>
    </lineage>
</organism>
<name>A0A382UPU2_9ZZZZ</name>
<feature type="compositionally biased region" description="Polar residues" evidence="1">
    <location>
        <begin position="231"/>
        <end position="240"/>
    </location>
</feature>
<feature type="compositionally biased region" description="Basic and acidic residues" evidence="1">
    <location>
        <begin position="205"/>
        <end position="215"/>
    </location>
</feature>
<sequence>SLLLPTLAKAKNKANRLKCANNIKTINMSYQTFASEIDGETPHLMGAFTGPDGNKFAQSLGYSSVDDPYDTTRWMSAHEIRQSLVTPRSLVSPLDPEAMAAMRGSALKPFDGLGNKPVQVASGTQSYAIAMQGDLFAPETVGFMTRNLKNASDAQRRAWYQAKGGRNSGDIWMYPNGDRPWSKHIGAAHIQDGGMSGFAAEFHGEDGDEDPKHTMEGLPGGEANWGAADGSVSQGSSSGFNDQLRRAEANFREGQAIAPGLNLTVLRPQQ</sequence>
<dbReference type="AlphaFoldDB" id="A0A382UPU2"/>
<feature type="non-terminal residue" evidence="2">
    <location>
        <position position="1"/>
    </location>
</feature>
<feature type="region of interest" description="Disordered" evidence="1">
    <location>
        <begin position="205"/>
        <end position="240"/>
    </location>
</feature>
<evidence type="ECO:0000313" key="2">
    <source>
        <dbReference type="EMBL" id="SVD36283.1"/>
    </source>
</evidence>
<reference evidence="2" key="1">
    <citation type="submission" date="2018-05" db="EMBL/GenBank/DDBJ databases">
        <authorList>
            <person name="Lanie J.A."/>
            <person name="Ng W.-L."/>
            <person name="Kazmierczak K.M."/>
            <person name="Andrzejewski T.M."/>
            <person name="Davidsen T.M."/>
            <person name="Wayne K.J."/>
            <person name="Tettelin H."/>
            <person name="Glass J.I."/>
            <person name="Rusch D."/>
            <person name="Podicherti R."/>
            <person name="Tsui H.-C.T."/>
            <person name="Winkler M.E."/>
        </authorList>
    </citation>
    <scope>NUCLEOTIDE SEQUENCE</scope>
</reference>
<accession>A0A382UPU2</accession>
<dbReference type="EMBL" id="UINC01145881">
    <property type="protein sequence ID" value="SVD36283.1"/>
    <property type="molecule type" value="Genomic_DNA"/>
</dbReference>